<protein>
    <submittedName>
        <fullName evidence="1">Uncharacterized protein</fullName>
    </submittedName>
</protein>
<gene>
    <name evidence="1" type="ORF">KO493_01635</name>
</gene>
<evidence type="ECO:0000313" key="1">
    <source>
        <dbReference type="EMBL" id="MBU2949391.1"/>
    </source>
</evidence>
<dbReference type="EMBL" id="JAHKPD010000007">
    <property type="protein sequence ID" value="MBU2949391.1"/>
    <property type="molecule type" value="Genomic_DNA"/>
</dbReference>
<proteinExistence type="predicted"/>
<sequence length="214" mass="24628">MNTKKLLKFTFIALLLTVTLSCKKESTFTNFKYSDKPDALICEGLNNQLLKEAVYSFEADIFIYYKKNRPQNRLNQAYNLFIRNAAYDRVKFEEIVSPHTIEVFEALKNENDLWDANNPNSHLNYNGAFIKCISNSIKDQALKTTFNALLSTNSLSPKLFSAALSNKYMSLLKDKNLATYVALDLFYSKLFDVDLTKAKQETPEQKVDFNKIPK</sequence>
<reference evidence="1" key="1">
    <citation type="submission" date="2021-05" db="EMBL/GenBank/DDBJ databases">
        <title>Draft genomes of bacteria isolated from model marine particles.</title>
        <authorList>
            <person name="Datta M.S."/>
            <person name="Schwartzman J.A."/>
            <person name="Enke T.N."/>
            <person name="Saavedra J."/>
            <person name="Cermak N."/>
            <person name="Cordero O.X."/>
        </authorList>
    </citation>
    <scope>NUCLEOTIDE SEQUENCE</scope>
    <source>
        <strain evidence="1">I2M19</strain>
    </source>
</reference>
<organism evidence="1 2">
    <name type="scientific">Pseudotamlana agarivorans</name>
    <dbReference type="NCBI Taxonomy" id="481183"/>
    <lineage>
        <taxon>Bacteria</taxon>
        <taxon>Pseudomonadati</taxon>
        <taxon>Bacteroidota</taxon>
        <taxon>Flavobacteriia</taxon>
        <taxon>Flavobacteriales</taxon>
        <taxon>Flavobacteriaceae</taxon>
        <taxon>Pseudotamlana</taxon>
    </lineage>
</organism>
<keyword evidence="2" id="KW-1185">Reference proteome</keyword>
<evidence type="ECO:0000313" key="2">
    <source>
        <dbReference type="Proteomes" id="UP001647509"/>
    </source>
</evidence>
<comment type="caution">
    <text evidence="1">The sequence shown here is derived from an EMBL/GenBank/DDBJ whole genome shotgun (WGS) entry which is preliminary data.</text>
</comment>
<dbReference type="Proteomes" id="UP001647509">
    <property type="component" value="Unassembled WGS sequence"/>
</dbReference>
<accession>A0ACC5U4Z1</accession>
<name>A0ACC5U4Z1_9FLAO</name>